<dbReference type="EMBL" id="JACJIJ010000001">
    <property type="protein sequence ID" value="MBA9050830.1"/>
    <property type="molecule type" value="Genomic_DNA"/>
</dbReference>
<dbReference type="AlphaFoldDB" id="A0A7W3NHW2"/>
<proteinExistence type="predicted"/>
<reference evidence="2 3" key="1">
    <citation type="submission" date="2020-08" db="EMBL/GenBank/DDBJ databases">
        <title>Sequencing the genomes of 1000 actinobacteria strains.</title>
        <authorList>
            <person name="Klenk H.-P."/>
        </authorList>
    </citation>
    <scope>NUCLEOTIDE SEQUENCE [LARGE SCALE GENOMIC DNA]</scope>
    <source>
        <strain evidence="2 3">DSM 41827</strain>
    </source>
</reference>
<gene>
    <name evidence="2" type="ORF">HDA42_000005</name>
</gene>
<keyword evidence="3" id="KW-1185">Reference proteome</keyword>
<comment type="caution">
    <text evidence="2">The sequence shown here is derived from an EMBL/GenBank/DDBJ whole genome shotgun (WGS) entry which is preliminary data.</text>
</comment>
<feature type="compositionally biased region" description="Low complexity" evidence="1">
    <location>
        <begin position="196"/>
        <end position="206"/>
    </location>
</feature>
<evidence type="ECO:0000313" key="2">
    <source>
        <dbReference type="EMBL" id="MBA9050830.1"/>
    </source>
</evidence>
<organism evidence="2 3">
    <name type="scientific">Streptomyces murinus</name>
    <dbReference type="NCBI Taxonomy" id="33900"/>
    <lineage>
        <taxon>Bacteria</taxon>
        <taxon>Bacillati</taxon>
        <taxon>Actinomycetota</taxon>
        <taxon>Actinomycetes</taxon>
        <taxon>Kitasatosporales</taxon>
        <taxon>Streptomycetaceae</taxon>
        <taxon>Streptomyces</taxon>
    </lineage>
</organism>
<evidence type="ECO:0000256" key="1">
    <source>
        <dbReference type="SAM" id="MobiDB-lite"/>
    </source>
</evidence>
<feature type="region of interest" description="Disordered" evidence="1">
    <location>
        <begin position="1"/>
        <end position="20"/>
    </location>
</feature>
<accession>A0A7W3NHW2</accession>
<dbReference type="RefSeq" id="WP_259408574.1">
    <property type="nucleotide sequence ID" value="NZ_BAAAHW010000016.1"/>
</dbReference>
<sequence length="206" mass="22102">MASPILTIDTPAGPVRATADPREDDAVVFELGEAMRGSVHVTGTTDPHHWDQFTALRACLGPVNAFKTTAPDEDLTRLARSRTGYHGSLTLYRDHADRPQVSVYPLSTAADYPRRRRRPRYSPPSCAAAPSTSRSAPTCARSWRPPGRATPPACCASSPGPPPTTRPKPSAWSTKPVPRCPRGRPPRPLGGPPHGGSPSPRTRSCC</sequence>
<feature type="compositionally biased region" description="Low complexity" evidence="1">
    <location>
        <begin position="123"/>
        <end position="140"/>
    </location>
</feature>
<evidence type="ECO:0000313" key="3">
    <source>
        <dbReference type="Proteomes" id="UP000577386"/>
    </source>
</evidence>
<name>A0A7W3NHW2_STRMR</name>
<feature type="region of interest" description="Disordered" evidence="1">
    <location>
        <begin position="104"/>
        <end position="206"/>
    </location>
</feature>
<dbReference type="Proteomes" id="UP000577386">
    <property type="component" value="Unassembled WGS sequence"/>
</dbReference>
<protein>
    <submittedName>
        <fullName evidence="2">Uncharacterized protein</fullName>
    </submittedName>
</protein>